<dbReference type="Proteomes" id="UP000192257">
    <property type="component" value="Unassembled WGS sequence"/>
</dbReference>
<keyword evidence="3" id="KW-1185">Reference proteome</keyword>
<dbReference type="AlphaFoldDB" id="A0A1X0NX38"/>
<dbReference type="RefSeq" id="XP_028883247.1">
    <property type="nucleotide sequence ID" value="XM_029025401.1"/>
</dbReference>
<protein>
    <submittedName>
        <fullName evidence="2">Uncharacterized protein</fullName>
    </submittedName>
</protein>
<dbReference type="VEuPathDB" id="TriTrypDB:TM35_000131850"/>
<evidence type="ECO:0000313" key="2">
    <source>
        <dbReference type="EMBL" id="ORC89181.1"/>
    </source>
</evidence>
<accession>A0A1X0NX38</accession>
<comment type="caution">
    <text evidence="2">The sequence shown here is derived from an EMBL/GenBank/DDBJ whole genome shotgun (WGS) entry which is preliminary data.</text>
</comment>
<name>A0A1X0NX38_9TRYP</name>
<feature type="region of interest" description="Disordered" evidence="1">
    <location>
        <begin position="51"/>
        <end position="76"/>
    </location>
</feature>
<reference evidence="2 3" key="1">
    <citation type="submission" date="2017-03" db="EMBL/GenBank/DDBJ databases">
        <title>An alternative strategy for trypanosome survival in the mammalian bloodstream revealed through genome and transcriptome analysis of the ubiquitous bovine parasite Trypanosoma (Megatrypanum) theileri.</title>
        <authorList>
            <person name="Kelly S."/>
            <person name="Ivens A."/>
            <person name="Mott A."/>
            <person name="O'Neill E."/>
            <person name="Emms D."/>
            <person name="Macleod O."/>
            <person name="Voorheis P."/>
            <person name="Matthews J."/>
            <person name="Matthews K."/>
            <person name="Carrington M."/>
        </authorList>
    </citation>
    <scope>NUCLEOTIDE SEQUENCE [LARGE SCALE GENOMIC DNA]</scope>
    <source>
        <strain evidence="2">Edinburgh</strain>
    </source>
</reference>
<dbReference type="GeneID" id="39985181"/>
<gene>
    <name evidence="2" type="ORF">TM35_000131850</name>
</gene>
<proteinExistence type="predicted"/>
<evidence type="ECO:0000256" key="1">
    <source>
        <dbReference type="SAM" id="MobiDB-lite"/>
    </source>
</evidence>
<sequence>MHQGYSVVPRYLLYPSIVFDIYLSLVDELNAHAERSTAISSPATEMAIPPLAQKEKKNNNNQLTPNDYTEHPSDRVMPKVMHKGNLANTKRKGKISSLSSTITLLTNKEKKDEQITQKTMLQLISSDELDGVTVALSSVCKSLPRNELCLTRTVS</sequence>
<organism evidence="2 3">
    <name type="scientific">Trypanosoma theileri</name>
    <dbReference type="NCBI Taxonomy" id="67003"/>
    <lineage>
        <taxon>Eukaryota</taxon>
        <taxon>Discoba</taxon>
        <taxon>Euglenozoa</taxon>
        <taxon>Kinetoplastea</taxon>
        <taxon>Metakinetoplastina</taxon>
        <taxon>Trypanosomatida</taxon>
        <taxon>Trypanosomatidae</taxon>
        <taxon>Trypanosoma</taxon>
    </lineage>
</organism>
<evidence type="ECO:0000313" key="3">
    <source>
        <dbReference type="Proteomes" id="UP000192257"/>
    </source>
</evidence>
<dbReference type="EMBL" id="NBCO01000013">
    <property type="protein sequence ID" value="ORC89181.1"/>
    <property type="molecule type" value="Genomic_DNA"/>
</dbReference>